<dbReference type="Pfam" id="PF03372">
    <property type="entry name" value="Exo_endo_phos"/>
    <property type="match status" value="1"/>
</dbReference>
<dbReference type="GO" id="GO:0006506">
    <property type="term" value="P:GPI anchor biosynthetic process"/>
    <property type="evidence" value="ECO:0007669"/>
    <property type="project" value="TreeGrafter"/>
</dbReference>
<organism evidence="2 3">
    <name type="scientific">Lichtheimia corymbifera JMRC:FSU:9682</name>
    <dbReference type="NCBI Taxonomy" id="1263082"/>
    <lineage>
        <taxon>Eukaryota</taxon>
        <taxon>Fungi</taxon>
        <taxon>Fungi incertae sedis</taxon>
        <taxon>Mucoromycota</taxon>
        <taxon>Mucoromycotina</taxon>
        <taxon>Mucoromycetes</taxon>
        <taxon>Mucorales</taxon>
        <taxon>Lichtheimiaceae</taxon>
        <taxon>Lichtheimia</taxon>
    </lineage>
</organism>
<dbReference type="InterPro" id="IPR051916">
    <property type="entry name" value="GPI-anchor_lipid_remodeler"/>
</dbReference>
<protein>
    <recommendedName>
        <fullName evidence="1">Endonuclease/exonuclease/phosphatase domain-containing protein</fullName>
    </recommendedName>
</protein>
<dbReference type="Proteomes" id="UP000027586">
    <property type="component" value="Unassembled WGS sequence"/>
</dbReference>
<dbReference type="SUPFAM" id="SSF56219">
    <property type="entry name" value="DNase I-like"/>
    <property type="match status" value="1"/>
</dbReference>
<name>A0A068SEF3_9FUNG</name>
<dbReference type="EMBL" id="CBTN010000091">
    <property type="protein sequence ID" value="CDH60380.1"/>
    <property type="molecule type" value="Genomic_DNA"/>
</dbReference>
<dbReference type="GO" id="GO:0003824">
    <property type="term" value="F:catalytic activity"/>
    <property type="evidence" value="ECO:0007669"/>
    <property type="project" value="InterPro"/>
</dbReference>
<sequence length="407" mass="46819">MVAPGELLTFDYRTSDSTSSSCIDDHSESALKIVQWNVERNYESKAIIDTLKELDADVYILQEIDIGCRRSGSRDHMEELCKALKVKGGFVCEFLEIDSPIRQPRDEGGGVHGNAILSKHDIDFRVLQHQYHGYDWDREGEKLREPRIGQRYTLAGTVHAAGLPPILCYCVHLEVFTGIIGRVSSFSEVLEDARQHSKTIPHQVIGGDLNTMAHSIARLSWKYARDRYRFLSLGETESGWWDSHVLSFHDHDGPVNTQLMLGAAHFLFPQRLSRWLSGFNEDVLRKARNPGFYDPWPAQEVTLENPAYFGLFKAKLDWTLLRCLRTVKRARGNDDYRASDHKYLMVQVVPDTTEEIKQEYALWKQRRREWNYPVGLSWCNKWTIMMTMVAFLAAATSINYWDLSVVA</sequence>
<dbReference type="Gene3D" id="3.60.10.10">
    <property type="entry name" value="Endonuclease/exonuclease/phosphatase"/>
    <property type="match status" value="1"/>
</dbReference>
<dbReference type="PANTHER" id="PTHR14859">
    <property type="entry name" value="CALCOFLUOR WHITE HYPERSENSITIVE PROTEIN PRECURSOR"/>
    <property type="match status" value="1"/>
</dbReference>
<evidence type="ECO:0000313" key="3">
    <source>
        <dbReference type="Proteomes" id="UP000027586"/>
    </source>
</evidence>
<dbReference type="InterPro" id="IPR036691">
    <property type="entry name" value="Endo/exonu/phosph_ase_sf"/>
</dbReference>
<dbReference type="PANTHER" id="PTHR14859:SF1">
    <property type="entry name" value="PGAP2-INTERACTING PROTEIN"/>
    <property type="match status" value="1"/>
</dbReference>
<dbReference type="OrthoDB" id="200415at2759"/>
<proteinExistence type="predicted"/>
<comment type="caution">
    <text evidence="2">The sequence shown here is derived from an EMBL/GenBank/DDBJ whole genome shotgun (WGS) entry which is preliminary data.</text>
</comment>
<dbReference type="STRING" id="1263082.A0A068SEF3"/>
<dbReference type="InterPro" id="IPR005135">
    <property type="entry name" value="Endo/exonuclease/phosphatase"/>
</dbReference>
<dbReference type="AlphaFoldDB" id="A0A068SEF3"/>
<keyword evidence="3" id="KW-1185">Reference proteome</keyword>
<dbReference type="GO" id="GO:0016020">
    <property type="term" value="C:membrane"/>
    <property type="evidence" value="ECO:0007669"/>
    <property type="project" value="GOC"/>
</dbReference>
<gene>
    <name evidence="2" type="ORF">LCOR_11162.1</name>
</gene>
<evidence type="ECO:0000259" key="1">
    <source>
        <dbReference type="Pfam" id="PF03372"/>
    </source>
</evidence>
<evidence type="ECO:0000313" key="2">
    <source>
        <dbReference type="EMBL" id="CDH60380.1"/>
    </source>
</evidence>
<dbReference type="VEuPathDB" id="FungiDB:LCOR_11162.1"/>
<feature type="domain" description="Endonuclease/exonuclease/phosphatase" evidence="1">
    <location>
        <begin position="34"/>
        <end position="241"/>
    </location>
</feature>
<reference evidence="2" key="1">
    <citation type="submission" date="2013-08" db="EMBL/GenBank/DDBJ databases">
        <title>Gene expansion shapes genome architecture in the human pathogen Lichtheimia corymbifera: an evolutionary genomics analysis in the ancient terrestrial Mucorales (Mucoromycotina).</title>
        <authorList>
            <person name="Schwartze V.U."/>
            <person name="Winter S."/>
            <person name="Shelest E."/>
            <person name="Marcet-Houben M."/>
            <person name="Horn F."/>
            <person name="Wehner S."/>
            <person name="Hoffmann K."/>
            <person name="Riege K."/>
            <person name="Sammeth M."/>
            <person name="Nowrousian M."/>
            <person name="Valiante V."/>
            <person name="Linde J."/>
            <person name="Jacobsen I.D."/>
            <person name="Marz M."/>
            <person name="Brakhage A.A."/>
            <person name="Gabaldon T."/>
            <person name="Bocker S."/>
            <person name="Voigt K."/>
        </authorList>
    </citation>
    <scope>NUCLEOTIDE SEQUENCE [LARGE SCALE GENOMIC DNA]</scope>
    <source>
        <strain evidence="2">FSU 9682</strain>
    </source>
</reference>
<accession>A0A068SEF3</accession>